<dbReference type="HAMAP" id="MF_01148">
    <property type="entry name" value="Lnt"/>
    <property type="match status" value="1"/>
</dbReference>
<feature type="domain" description="CN hydrolase" evidence="10">
    <location>
        <begin position="222"/>
        <end position="468"/>
    </location>
</feature>
<comment type="function">
    <text evidence="9">Catalyzes the phospholipid dependent N-acylation of the N-terminal cysteine of apolipoprotein, the last step in lipoprotein maturation.</text>
</comment>
<evidence type="ECO:0000256" key="4">
    <source>
        <dbReference type="ARBA" id="ARBA00022679"/>
    </source>
</evidence>
<evidence type="ECO:0000313" key="12">
    <source>
        <dbReference type="Proteomes" id="UP000637632"/>
    </source>
</evidence>
<evidence type="ECO:0000259" key="10">
    <source>
        <dbReference type="PROSITE" id="PS50263"/>
    </source>
</evidence>
<feature type="transmembrane region" description="Helical" evidence="9">
    <location>
        <begin position="45"/>
        <end position="64"/>
    </location>
</feature>
<comment type="caution">
    <text evidence="11">The sequence shown here is derived from an EMBL/GenBank/DDBJ whole genome shotgun (WGS) entry which is preliminary data.</text>
</comment>
<keyword evidence="3 9" id="KW-1003">Cell membrane</keyword>
<keyword evidence="12" id="KW-1185">Reference proteome</keyword>
<dbReference type="Proteomes" id="UP000637632">
    <property type="component" value="Unassembled WGS sequence"/>
</dbReference>
<proteinExistence type="inferred from homology"/>
<dbReference type="InterPro" id="IPR036526">
    <property type="entry name" value="C-N_Hydrolase_sf"/>
</dbReference>
<keyword evidence="5 9" id="KW-0812">Transmembrane</keyword>
<evidence type="ECO:0000256" key="2">
    <source>
        <dbReference type="ARBA" id="ARBA00010065"/>
    </source>
</evidence>
<dbReference type="InterPro" id="IPR003010">
    <property type="entry name" value="C-N_Hydrolase"/>
</dbReference>
<feature type="transmembrane region" description="Helical" evidence="9">
    <location>
        <begin position="6"/>
        <end position="33"/>
    </location>
</feature>
<comment type="subcellular location">
    <subcellularLocation>
        <location evidence="1 9">Cell membrane</location>
        <topology evidence="1 9">Multi-pass membrane protein</topology>
    </subcellularLocation>
</comment>
<dbReference type="EC" id="2.3.1.269" evidence="9"/>
<organism evidence="11 12">
    <name type="scientific">Undibacterium aquatile</name>
    <dbReference type="NCBI Taxonomy" id="1537398"/>
    <lineage>
        <taxon>Bacteria</taxon>
        <taxon>Pseudomonadati</taxon>
        <taxon>Pseudomonadota</taxon>
        <taxon>Betaproteobacteria</taxon>
        <taxon>Burkholderiales</taxon>
        <taxon>Oxalobacteraceae</taxon>
        <taxon>Undibacterium</taxon>
    </lineage>
</organism>
<evidence type="ECO:0000256" key="7">
    <source>
        <dbReference type="ARBA" id="ARBA00023136"/>
    </source>
</evidence>
<evidence type="ECO:0000313" key="11">
    <source>
        <dbReference type="EMBL" id="MBC3810664.1"/>
    </source>
</evidence>
<feature type="transmembrane region" description="Helical" evidence="9">
    <location>
        <begin position="116"/>
        <end position="135"/>
    </location>
</feature>
<comment type="pathway">
    <text evidence="9">Protein modification; lipoprotein biosynthesis (N-acyl transfer).</text>
</comment>
<dbReference type="CDD" id="cd07571">
    <property type="entry name" value="ALP_N-acyl_transferase"/>
    <property type="match status" value="1"/>
</dbReference>
<dbReference type="PANTHER" id="PTHR38686">
    <property type="entry name" value="APOLIPOPROTEIN N-ACYLTRANSFERASE"/>
    <property type="match status" value="1"/>
</dbReference>
<dbReference type="Gene3D" id="3.60.110.10">
    <property type="entry name" value="Carbon-nitrogen hydrolase"/>
    <property type="match status" value="1"/>
</dbReference>
<keyword evidence="6 9" id="KW-1133">Transmembrane helix</keyword>
<dbReference type="PROSITE" id="PS50263">
    <property type="entry name" value="CN_HYDROLASE"/>
    <property type="match status" value="1"/>
</dbReference>
<dbReference type="NCBIfam" id="TIGR00546">
    <property type="entry name" value="lnt"/>
    <property type="match status" value="1"/>
</dbReference>
<evidence type="ECO:0000256" key="5">
    <source>
        <dbReference type="ARBA" id="ARBA00022692"/>
    </source>
</evidence>
<reference evidence="11 12" key="1">
    <citation type="submission" date="2020-08" db="EMBL/GenBank/DDBJ databases">
        <title>Novel species isolated from subtropical streams in China.</title>
        <authorList>
            <person name="Lu H."/>
        </authorList>
    </citation>
    <scope>NUCLEOTIDE SEQUENCE [LARGE SCALE GENOMIC DNA]</scope>
    <source>
        <strain evidence="11 12">CCTCC AB 2015119</strain>
    </source>
</reference>
<evidence type="ECO:0000256" key="9">
    <source>
        <dbReference type="HAMAP-Rule" id="MF_01148"/>
    </source>
</evidence>
<dbReference type="InterPro" id="IPR045378">
    <property type="entry name" value="LNT_N"/>
</dbReference>
<protein>
    <recommendedName>
        <fullName evidence="9">Apolipoprotein N-acyltransferase</fullName>
        <shortName evidence="9">ALP N-acyltransferase</shortName>
        <ecNumber evidence="9">2.3.1.269</ecNumber>
    </recommendedName>
</protein>
<evidence type="ECO:0000256" key="6">
    <source>
        <dbReference type="ARBA" id="ARBA00022989"/>
    </source>
</evidence>
<comment type="catalytic activity">
    <reaction evidence="9">
        <text>N-terminal S-1,2-diacyl-sn-glyceryl-L-cysteinyl-[lipoprotein] + a glycerophospholipid = N-acyl-S-1,2-diacyl-sn-glyceryl-L-cysteinyl-[lipoprotein] + a 2-acyl-sn-glycero-3-phospholipid + H(+)</text>
        <dbReference type="Rhea" id="RHEA:48228"/>
        <dbReference type="Rhea" id="RHEA-COMP:14681"/>
        <dbReference type="Rhea" id="RHEA-COMP:14684"/>
        <dbReference type="ChEBI" id="CHEBI:15378"/>
        <dbReference type="ChEBI" id="CHEBI:136912"/>
        <dbReference type="ChEBI" id="CHEBI:140656"/>
        <dbReference type="ChEBI" id="CHEBI:140657"/>
        <dbReference type="ChEBI" id="CHEBI:140660"/>
        <dbReference type="EC" id="2.3.1.269"/>
    </reaction>
</comment>
<evidence type="ECO:0000256" key="1">
    <source>
        <dbReference type="ARBA" id="ARBA00004651"/>
    </source>
</evidence>
<gene>
    <name evidence="9 11" type="primary">lnt</name>
    <name evidence="11" type="ORF">H8K26_04355</name>
</gene>
<sequence length="509" mass="55711">MALAGVVAVAGFAPFGFWPGQLLSMALFASLLLRPGQQAFSIRQSAVLAWVFSFVSLFTATSWLLVAMTRYGGMPIFLAVIALALLTSYLALFAALCAATLAWLRQRWQVNPTICAVLLFPALWLLNEWLRGYLFTGFPWAIIGYAHTASPLAGYAPVLGVLGLGWLVALCAGGLGLMIFTDSRRVRLLVLVAVIALFGGGQYLTTITWTQPLGQPLTINLIQGNVEQDKKFDQDHLNDSLHLYHDLILQSKADLVVTPETALPMLSSQLPPDYLPAINAFAQKNQSAVVLGVAVHDGGSRYANSVLGFSPSYEQQAYRYDKHHLVPFGEFIPFGFRWFVDLMHIPLGDFTKGNAIQAPMQVRDQFVLPNICYEDLFGDEIAAQLASQNSSGKDVASLLLNVSNMAWYGDSIAIPQHLQFSMMRVLETGRPMLRATNTGATAVIDVGARLVTQLPYLQQGILQATVQGRQGVTPYIRWGNAIVMLLALCSLILAAYLTHRSARSCQRES</sequence>
<feature type="transmembrane region" description="Helical" evidence="9">
    <location>
        <begin position="475"/>
        <end position="497"/>
    </location>
</feature>
<comment type="similarity">
    <text evidence="2 9">Belongs to the CN hydrolase family. Apolipoprotein N-acyltransferase subfamily.</text>
</comment>
<keyword evidence="7 9" id="KW-0472">Membrane</keyword>
<dbReference type="EMBL" id="JACOFT010000001">
    <property type="protein sequence ID" value="MBC3810664.1"/>
    <property type="molecule type" value="Genomic_DNA"/>
</dbReference>
<dbReference type="Pfam" id="PF00795">
    <property type="entry name" value="CN_hydrolase"/>
    <property type="match status" value="1"/>
</dbReference>
<accession>A0ABR6XCL1</accession>
<evidence type="ECO:0000256" key="8">
    <source>
        <dbReference type="ARBA" id="ARBA00023315"/>
    </source>
</evidence>
<keyword evidence="8 9" id="KW-0012">Acyltransferase</keyword>
<dbReference type="PANTHER" id="PTHR38686:SF1">
    <property type="entry name" value="APOLIPOPROTEIN N-ACYLTRANSFERASE"/>
    <property type="match status" value="1"/>
</dbReference>
<dbReference type="InterPro" id="IPR004563">
    <property type="entry name" value="Apolipo_AcylTrfase"/>
</dbReference>
<feature type="transmembrane region" description="Helical" evidence="9">
    <location>
        <begin position="76"/>
        <end position="104"/>
    </location>
</feature>
<feature type="transmembrane region" description="Helical" evidence="9">
    <location>
        <begin position="188"/>
        <end position="209"/>
    </location>
</feature>
<dbReference type="SUPFAM" id="SSF56317">
    <property type="entry name" value="Carbon-nitrogen hydrolase"/>
    <property type="match status" value="1"/>
</dbReference>
<keyword evidence="4 9" id="KW-0808">Transferase</keyword>
<evidence type="ECO:0000256" key="3">
    <source>
        <dbReference type="ARBA" id="ARBA00022475"/>
    </source>
</evidence>
<feature type="transmembrane region" description="Helical" evidence="9">
    <location>
        <begin position="155"/>
        <end position="181"/>
    </location>
</feature>
<dbReference type="Pfam" id="PF20154">
    <property type="entry name" value="LNT_N"/>
    <property type="match status" value="1"/>
</dbReference>
<name>A0ABR6XCL1_9BURK</name>